<evidence type="ECO:0000256" key="5">
    <source>
        <dbReference type="ARBA" id="ARBA00022857"/>
    </source>
</evidence>
<dbReference type="Proteomes" id="UP000791440">
    <property type="component" value="Unassembled WGS sequence"/>
</dbReference>
<organism evidence="9 10">
    <name type="scientific">Manduca sexta</name>
    <name type="common">Tobacco hawkmoth</name>
    <name type="synonym">Tobacco hornworm</name>
    <dbReference type="NCBI Taxonomy" id="7130"/>
    <lineage>
        <taxon>Eukaryota</taxon>
        <taxon>Metazoa</taxon>
        <taxon>Ecdysozoa</taxon>
        <taxon>Arthropoda</taxon>
        <taxon>Hexapoda</taxon>
        <taxon>Insecta</taxon>
        <taxon>Pterygota</taxon>
        <taxon>Neoptera</taxon>
        <taxon>Endopterygota</taxon>
        <taxon>Lepidoptera</taxon>
        <taxon>Glossata</taxon>
        <taxon>Ditrysia</taxon>
        <taxon>Bombycoidea</taxon>
        <taxon>Sphingidae</taxon>
        <taxon>Sphinginae</taxon>
        <taxon>Sphingini</taxon>
        <taxon>Manduca</taxon>
    </lineage>
</organism>
<name>A0A921Z7X3_MANSE</name>
<evidence type="ECO:0000256" key="1">
    <source>
        <dbReference type="ARBA" id="ARBA00001974"/>
    </source>
</evidence>
<keyword evidence="7 8" id="KW-0503">Monooxygenase</keyword>
<proteinExistence type="inferred from homology"/>
<reference evidence="9" key="1">
    <citation type="journal article" date="2016" name="Insect Biochem. Mol. Biol.">
        <title>Multifaceted biological insights from a draft genome sequence of the tobacco hornworm moth, Manduca sexta.</title>
        <authorList>
            <person name="Kanost M.R."/>
            <person name="Arrese E.L."/>
            <person name="Cao X."/>
            <person name="Chen Y.R."/>
            <person name="Chellapilla S."/>
            <person name="Goldsmith M.R."/>
            <person name="Grosse-Wilde E."/>
            <person name="Heckel D.G."/>
            <person name="Herndon N."/>
            <person name="Jiang H."/>
            <person name="Papanicolaou A."/>
            <person name="Qu J."/>
            <person name="Soulages J.L."/>
            <person name="Vogel H."/>
            <person name="Walters J."/>
            <person name="Waterhouse R.M."/>
            <person name="Ahn S.J."/>
            <person name="Almeida F.C."/>
            <person name="An C."/>
            <person name="Aqrawi P."/>
            <person name="Bretschneider A."/>
            <person name="Bryant W.B."/>
            <person name="Bucks S."/>
            <person name="Chao H."/>
            <person name="Chevignon G."/>
            <person name="Christen J.M."/>
            <person name="Clarke D.F."/>
            <person name="Dittmer N.T."/>
            <person name="Ferguson L.C.F."/>
            <person name="Garavelou S."/>
            <person name="Gordon K.H.J."/>
            <person name="Gunaratna R.T."/>
            <person name="Han Y."/>
            <person name="Hauser F."/>
            <person name="He Y."/>
            <person name="Heidel-Fischer H."/>
            <person name="Hirsh A."/>
            <person name="Hu Y."/>
            <person name="Jiang H."/>
            <person name="Kalra D."/>
            <person name="Klinner C."/>
            <person name="Konig C."/>
            <person name="Kovar C."/>
            <person name="Kroll A.R."/>
            <person name="Kuwar S.S."/>
            <person name="Lee S.L."/>
            <person name="Lehman R."/>
            <person name="Li K."/>
            <person name="Li Z."/>
            <person name="Liang H."/>
            <person name="Lovelace S."/>
            <person name="Lu Z."/>
            <person name="Mansfield J.H."/>
            <person name="McCulloch K.J."/>
            <person name="Mathew T."/>
            <person name="Morton B."/>
            <person name="Muzny D.M."/>
            <person name="Neunemann D."/>
            <person name="Ongeri F."/>
            <person name="Pauchet Y."/>
            <person name="Pu L.L."/>
            <person name="Pyrousis I."/>
            <person name="Rao X.J."/>
            <person name="Redding A."/>
            <person name="Roesel C."/>
            <person name="Sanchez-Gracia A."/>
            <person name="Schaack S."/>
            <person name="Shukla A."/>
            <person name="Tetreau G."/>
            <person name="Wang Y."/>
            <person name="Xiong G.H."/>
            <person name="Traut W."/>
            <person name="Walsh T.K."/>
            <person name="Worley K.C."/>
            <person name="Wu D."/>
            <person name="Wu W."/>
            <person name="Wu Y.Q."/>
            <person name="Zhang X."/>
            <person name="Zou Z."/>
            <person name="Zucker H."/>
            <person name="Briscoe A.D."/>
            <person name="Burmester T."/>
            <person name="Clem R.J."/>
            <person name="Feyereisen R."/>
            <person name="Grimmelikhuijzen C.J.P."/>
            <person name="Hamodrakas S.J."/>
            <person name="Hansson B.S."/>
            <person name="Huguet E."/>
            <person name="Jermiin L.S."/>
            <person name="Lan Q."/>
            <person name="Lehman H.K."/>
            <person name="Lorenzen M."/>
            <person name="Merzendorfer H."/>
            <person name="Michalopoulos I."/>
            <person name="Morton D.B."/>
            <person name="Muthukrishnan S."/>
            <person name="Oakeshott J.G."/>
            <person name="Palmer W."/>
            <person name="Park Y."/>
            <person name="Passarelli A.L."/>
            <person name="Rozas J."/>
            <person name="Schwartz L.M."/>
            <person name="Smith W."/>
            <person name="Southgate A."/>
            <person name="Vilcinskas A."/>
            <person name="Vogt R."/>
            <person name="Wang P."/>
            <person name="Werren J."/>
            <person name="Yu X.Q."/>
            <person name="Zhou J.J."/>
            <person name="Brown S.J."/>
            <person name="Scherer S.E."/>
            <person name="Richards S."/>
            <person name="Blissard G.W."/>
        </authorList>
    </citation>
    <scope>NUCLEOTIDE SEQUENCE</scope>
</reference>
<accession>A0A921Z7X3</accession>
<comment type="caution">
    <text evidence="9">The sequence shown here is derived from an EMBL/GenBank/DDBJ whole genome shotgun (WGS) entry which is preliminary data.</text>
</comment>
<protein>
    <recommendedName>
        <fullName evidence="8">Flavin-containing monooxygenase</fullName>
        <ecNumber evidence="8">1.-.-.-</ecNumber>
    </recommendedName>
</protein>
<keyword evidence="10" id="KW-1185">Reference proteome</keyword>
<gene>
    <name evidence="9" type="ORF">O3G_MSEX007647</name>
</gene>
<evidence type="ECO:0000313" key="10">
    <source>
        <dbReference type="Proteomes" id="UP000791440"/>
    </source>
</evidence>
<evidence type="ECO:0000256" key="6">
    <source>
        <dbReference type="ARBA" id="ARBA00023002"/>
    </source>
</evidence>
<evidence type="ECO:0000313" key="9">
    <source>
        <dbReference type="EMBL" id="KAG6452441.1"/>
    </source>
</evidence>
<dbReference type="PANTHER" id="PTHR23023">
    <property type="entry name" value="DIMETHYLANILINE MONOOXYGENASE"/>
    <property type="match status" value="1"/>
</dbReference>
<dbReference type="EMBL" id="JH668424">
    <property type="protein sequence ID" value="KAG6452441.1"/>
    <property type="molecule type" value="Genomic_DNA"/>
</dbReference>
<sequence>MRPYMGTYLMASKNYTSGIVLCLFLLILKASSLELHANRACIIGGGFAGLATARYMKQYGVNFTLFEASRHIGGTWRFDPHVGIDEDGLPLFTSMYKNLRTNTPRQTMEFAGFPFPDDTPSYPSGPCYYKYLQYFAKHFDLLKNIQVRSLVTSVKWVDDHWELTYYNSESKQSRTETCDFVVVASGQYLLPSWPKIEGLETFRGNMIHSHDYKDPEDYRNHRVLVVGAGASGLDLATHLSNVTSKLVHSHHAIFNQPHFGDTYVRKPDIMAFTATGAIFQDGTFEELDDVIFCTGYRYNHPFLDSSTGVTATDKFILPLYQQVVNIKHPSMTFVGISKRIINRVLDAQAEYSAALAAGKFKIPSQEEMLNIWLSHVYNIQTKGMKIVDVNVIGNDMDQYFGNLTQEAGVVRAPLVLSEMRDFNAVNRLEDLLNYRDYDYKIMDDSHFERKYNPRKVLPCPIDDL</sequence>
<evidence type="ECO:0000256" key="7">
    <source>
        <dbReference type="ARBA" id="ARBA00023033"/>
    </source>
</evidence>
<evidence type="ECO:0000256" key="4">
    <source>
        <dbReference type="ARBA" id="ARBA00022827"/>
    </source>
</evidence>
<reference evidence="9" key="2">
    <citation type="submission" date="2020-12" db="EMBL/GenBank/DDBJ databases">
        <authorList>
            <person name="Kanost M."/>
        </authorList>
    </citation>
    <scope>NUCLEOTIDE SEQUENCE</scope>
</reference>
<dbReference type="AlphaFoldDB" id="A0A921Z7X3"/>
<comment type="cofactor">
    <cofactor evidence="1 8">
        <name>FAD</name>
        <dbReference type="ChEBI" id="CHEBI:57692"/>
    </cofactor>
</comment>
<dbReference type="EC" id="1.-.-.-" evidence="8"/>
<keyword evidence="3 8" id="KW-0285">Flavoprotein</keyword>
<keyword evidence="6 8" id="KW-0560">Oxidoreductase</keyword>
<evidence type="ECO:0000256" key="2">
    <source>
        <dbReference type="ARBA" id="ARBA00009183"/>
    </source>
</evidence>
<evidence type="ECO:0000256" key="8">
    <source>
        <dbReference type="RuleBase" id="RU361177"/>
    </source>
</evidence>
<dbReference type="FunFam" id="3.50.50.60:FF:000138">
    <property type="entry name" value="Flavin-containing monooxygenase"/>
    <property type="match status" value="1"/>
</dbReference>
<dbReference type="InterPro" id="IPR050346">
    <property type="entry name" value="FMO-like"/>
</dbReference>
<dbReference type="Pfam" id="PF00743">
    <property type="entry name" value="FMO-like"/>
    <property type="match status" value="2"/>
</dbReference>
<dbReference type="GO" id="GO:0050661">
    <property type="term" value="F:NADP binding"/>
    <property type="evidence" value="ECO:0007669"/>
    <property type="project" value="InterPro"/>
</dbReference>
<dbReference type="GO" id="GO:0004499">
    <property type="term" value="F:N,N-dimethylaniline monooxygenase activity"/>
    <property type="evidence" value="ECO:0007669"/>
    <property type="project" value="InterPro"/>
</dbReference>
<keyword evidence="5" id="KW-0521">NADP</keyword>
<keyword evidence="4 8" id="KW-0274">FAD</keyword>
<dbReference type="InterPro" id="IPR020946">
    <property type="entry name" value="Flavin_mOase-like"/>
</dbReference>
<comment type="similarity">
    <text evidence="2 8">Belongs to the FMO family.</text>
</comment>
<evidence type="ECO:0000256" key="3">
    <source>
        <dbReference type="ARBA" id="ARBA00022630"/>
    </source>
</evidence>
<dbReference type="GO" id="GO:0050660">
    <property type="term" value="F:flavin adenine dinucleotide binding"/>
    <property type="evidence" value="ECO:0007669"/>
    <property type="project" value="InterPro"/>
</dbReference>